<dbReference type="SMART" id="SM00052">
    <property type="entry name" value="EAL"/>
    <property type="match status" value="1"/>
</dbReference>
<dbReference type="InterPro" id="IPR000014">
    <property type="entry name" value="PAS"/>
</dbReference>
<dbReference type="Proteomes" id="UP000293433">
    <property type="component" value="Unassembled WGS sequence"/>
</dbReference>
<evidence type="ECO:0000313" key="6">
    <source>
        <dbReference type="Proteomes" id="UP000293433"/>
    </source>
</evidence>
<feature type="domain" description="GGDEF" evidence="4">
    <location>
        <begin position="515"/>
        <end position="647"/>
    </location>
</feature>
<dbReference type="SUPFAM" id="SSF55785">
    <property type="entry name" value="PYP-like sensor domain (PAS domain)"/>
    <property type="match status" value="3"/>
</dbReference>
<dbReference type="PROSITE" id="PS50113">
    <property type="entry name" value="PAC"/>
    <property type="match status" value="3"/>
</dbReference>
<dbReference type="InterPro" id="IPR001633">
    <property type="entry name" value="EAL_dom"/>
</dbReference>
<dbReference type="SMART" id="SM00086">
    <property type="entry name" value="PAC"/>
    <property type="match status" value="3"/>
</dbReference>
<dbReference type="InterPro" id="IPR052155">
    <property type="entry name" value="Biofilm_reg_signaling"/>
</dbReference>
<dbReference type="InterPro" id="IPR013655">
    <property type="entry name" value="PAS_fold_3"/>
</dbReference>
<comment type="caution">
    <text evidence="5">The sequence shown here is derived from an EMBL/GenBank/DDBJ whole genome shotgun (WGS) entry which is preliminary data.</text>
</comment>
<gene>
    <name evidence="5" type="ORF">EV685_4043</name>
</gene>
<feature type="domain" description="EAL" evidence="3">
    <location>
        <begin position="656"/>
        <end position="910"/>
    </location>
</feature>
<dbReference type="InterPro" id="IPR035919">
    <property type="entry name" value="EAL_sf"/>
</dbReference>
<feature type="domain" description="PAC" evidence="2">
    <location>
        <begin position="311"/>
        <end position="361"/>
    </location>
</feature>
<dbReference type="PANTHER" id="PTHR44757">
    <property type="entry name" value="DIGUANYLATE CYCLASE DGCP"/>
    <property type="match status" value="1"/>
</dbReference>
<keyword evidence="6" id="KW-1185">Reference proteome</keyword>
<dbReference type="PROSITE" id="PS50883">
    <property type="entry name" value="EAL"/>
    <property type="match status" value="1"/>
</dbReference>
<dbReference type="SUPFAM" id="SSF55073">
    <property type="entry name" value="Nucleotide cyclase"/>
    <property type="match status" value="1"/>
</dbReference>
<dbReference type="SMART" id="SM00267">
    <property type="entry name" value="GGDEF"/>
    <property type="match status" value="1"/>
</dbReference>
<reference evidence="5 6" key="1">
    <citation type="submission" date="2019-02" db="EMBL/GenBank/DDBJ databases">
        <title>Genomic Encyclopedia of Type Strains, Phase IV (KMG-IV): sequencing the most valuable type-strain genomes for metagenomic binning, comparative biology and taxonomic classification.</title>
        <authorList>
            <person name="Goeker M."/>
        </authorList>
    </citation>
    <scope>NUCLEOTIDE SEQUENCE [LARGE SCALE GENOMIC DNA]</scope>
    <source>
        <strain evidence="5 6">DSM 10617</strain>
    </source>
</reference>
<evidence type="ECO:0000313" key="5">
    <source>
        <dbReference type="EMBL" id="RZS46786.1"/>
    </source>
</evidence>
<dbReference type="PROSITE" id="PS50112">
    <property type="entry name" value="PAS"/>
    <property type="match status" value="3"/>
</dbReference>
<dbReference type="CDD" id="cd01949">
    <property type="entry name" value="GGDEF"/>
    <property type="match status" value="1"/>
</dbReference>
<organism evidence="5 6">
    <name type="scientific">Sphaerotilus mobilis</name>
    <dbReference type="NCBI Taxonomy" id="47994"/>
    <lineage>
        <taxon>Bacteria</taxon>
        <taxon>Pseudomonadati</taxon>
        <taxon>Pseudomonadota</taxon>
        <taxon>Betaproteobacteria</taxon>
        <taxon>Burkholderiales</taxon>
        <taxon>Sphaerotilaceae</taxon>
        <taxon>Sphaerotilus</taxon>
    </lineage>
</organism>
<dbReference type="Pfam" id="PF08447">
    <property type="entry name" value="PAS_3"/>
    <property type="match status" value="1"/>
</dbReference>
<evidence type="ECO:0000259" key="4">
    <source>
        <dbReference type="PROSITE" id="PS50887"/>
    </source>
</evidence>
<dbReference type="CDD" id="cd01948">
    <property type="entry name" value="EAL"/>
    <property type="match status" value="1"/>
</dbReference>
<dbReference type="Pfam" id="PF13426">
    <property type="entry name" value="PAS_9"/>
    <property type="match status" value="2"/>
</dbReference>
<dbReference type="InterPro" id="IPR001610">
    <property type="entry name" value="PAC"/>
</dbReference>
<evidence type="ECO:0000259" key="1">
    <source>
        <dbReference type="PROSITE" id="PS50112"/>
    </source>
</evidence>
<dbReference type="SMART" id="SM00091">
    <property type="entry name" value="PAS"/>
    <property type="match status" value="3"/>
</dbReference>
<feature type="domain" description="PAS" evidence="1">
    <location>
        <begin position="235"/>
        <end position="306"/>
    </location>
</feature>
<dbReference type="PANTHER" id="PTHR44757:SF2">
    <property type="entry name" value="BIOFILM ARCHITECTURE MAINTENANCE PROTEIN MBAA"/>
    <property type="match status" value="1"/>
</dbReference>
<dbReference type="NCBIfam" id="TIGR00229">
    <property type="entry name" value="sensory_box"/>
    <property type="match status" value="3"/>
</dbReference>
<dbReference type="Pfam" id="PF00563">
    <property type="entry name" value="EAL"/>
    <property type="match status" value="1"/>
</dbReference>
<dbReference type="Pfam" id="PF00990">
    <property type="entry name" value="GGDEF"/>
    <property type="match status" value="1"/>
</dbReference>
<proteinExistence type="predicted"/>
<dbReference type="Gene3D" id="3.30.450.20">
    <property type="entry name" value="PAS domain"/>
    <property type="match status" value="3"/>
</dbReference>
<dbReference type="InterPro" id="IPR029787">
    <property type="entry name" value="Nucleotide_cyclase"/>
</dbReference>
<dbReference type="InterPro" id="IPR043128">
    <property type="entry name" value="Rev_trsase/Diguanyl_cyclase"/>
</dbReference>
<evidence type="ECO:0000259" key="2">
    <source>
        <dbReference type="PROSITE" id="PS50113"/>
    </source>
</evidence>
<dbReference type="Gene3D" id="3.20.20.450">
    <property type="entry name" value="EAL domain"/>
    <property type="match status" value="1"/>
</dbReference>
<dbReference type="OrthoDB" id="9813903at2"/>
<feature type="domain" description="PAS" evidence="1">
    <location>
        <begin position="103"/>
        <end position="180"/>
    </location>
</feature>
<dbReference type="AlphaFoldDB" id="A0A4Q7L9U0"/>
<dbReference type="InterPro" id="IPR035965">
    <property type="entry name" value="PAS-like_dom_sf"/>
</dbReference>
<feature type="domain" description="PAS" evidence="1">
    <location>
        <begin position="358"/>
        <end position="404"/>
    </location>
</feature>
<feature type="domain" description="PAC" evidence="2">
    <location>
        <begin position="431"/>
        <end position="483"/>
    </location>
</feature>
<protein>
    <submittedName>
        <fullName evidence="5">PAS domain S-box-containing protein/diguanylate cyclase (GGDEF)-like protein</fullName>
    </submittedName>
</protein>
<dbReference type="PROSITE" id="PS50887">
    <property type="entry name" value="GGDEF"/>
    <property type="match status" value="1"/>
</dbReference>
<dbReference type="InterPro" id="IPR000700">
    <property type="entry name" value="PAS-assoc_C"/>
</dbReference>
<sequence>MVKLPRWLRRHPDPSALASLEAPASPSVPTTARVVLPFIAFGVAWILGSDHLLDVLFEDKDLLRQLQSGKGIVFVLLSAWLIHELVRHSQRVSAHQRDVLRNERDRLAQILRVSPTLIYALRPPTAEMGWRIEHIGENVERITGYPAVDWLATPDYLRQHIHPDDLAHFDASQRRLMLDGELQHEYRFRRGDGQWRWIDDHLRVIFDADGAPRHVVGAWLDVTERKQAEIDLREAATRYQELFEINPWPMWVYDLETLRFHSVNNATVAAYGYSRDEFMTMTVADVRPANQYAELMQRIEQIRQRDDPFSISGELQHKRKDGSLFWIELSGHTFLRDGRRLRLVLAKDVSDRHRADEHLRLIGQVFQLSHEGIFITDARGRFVAVNQSFAEITGYGPDEVRGRTPAILKSGRQDAAFYQAMWSRLLRDGRWEGEIWNRRKSGEVFPEWLSISAIRDASGHVERYLGIFTDTSARKAADARIAHLQSHDALTGLPNAVLLADRAQVAFATALRNRSAVAVLHVNIDHFGAINESYGHDVGDTLLKTLAARMLAAVAPEDTVSRRGADDFIVLLAGSHTQELSQRALRLKDVLAKEVALGDQTFHVVASIGIAEYPTDGAELAALLQAAESAVQQAKREGGDRLGFYSRASHEQVRETLALERALRQALGRNELRLHYQGQFDAVSGALVGAEALLRWQHPELGLVSPARFIPIAESSGLIRPIGLWVMNEALRQVAAWRDAGLPVVPVAVNLSLAQFRDPDLRDHVIAALRASGLSATMLELELTESIAMEDSEHTIATVDSLKRLGVQLAIDDFGTGYSSLSYLKRLSVDRLKIDQSFVRGLRYDPDDEAIVRSVIGLARSLGLQTLAEGVETEEQLSFLRDEGCQQIQGYLKARPMPPEAFAQQVLLAASPPIVS</sequence>
<name>A0A4Q7L9U0_9BURK</name>
<accession>A0A4Q7L9U0</accession>
<dbReference type="EMBL" id="SGWV01000014">
    <property type="protein sequence ID" value="RZS46786.1"/>
    <property type="molecule type" value="Genomic_DNA"/>
</dbReference>
<dbReference type="InterPro" id="IPR000160">
    <property type="entry name" value="GGDEF_dom"/>
</dbReference>
<feature type="domain" description="PAC" evidence="2">
    <location>
        <begin position="182"/>
        <end position="234"/>
    </location>
</feature>
<dbReference type="FunFam" id="3.20.20.450:FF:000001">
    <property type="entry name" value="Cyclic di-GMP phosphodiesterase yahA"/>
    <property type="match status" value="1"/>
</dbReference>
<dbReference type="Gene3D" id="3.30.70.270">
    <property type="match status" value="1"/>
</dbReference>
<dbReference type="NCBIfam" id="TIGR00254">
    <property type="entry name" value="GGDEF"/>
    <property type="match status" value="1"/>
</dbReference>
<evidence type="ECO:0000259" key="3">
    <source>
        <dbReference type="PROSITE" id="PS50883"/>
    </source>
</evidence>
<dbReference type="RefSeq" id="WP_130483851.1">
    <property type="nucleotide sequence ID" value="NZ_SGWV01000014.1"/>
</dbReference>
<dbReference type="CDD" id="cd00130">
    <property type="entry name" value="PAS"/>
    <property type="match status" value="3"/>
</dbReference>
<dbReference type="SUPFAM" id="SSF141868">
    <property type="entry name" value="EAL domain-like"/>
    <property type="match status" value="1"/>
</dbReference>